<protein>
    <submittedName>
        <fullName evidence="2">Uncharacterized protein</fullName>
    </submittedName>
</protein>
<reference evidence="3" key="1">
    <citation type="submission" date="2015-09" db="EMBL/GenBank/DDBJ databases">
        <authorList>
            <consortium name="Pathogen Informatics"/>
        </authorList>
    </citation>
    <scope>NUCLEOTIDE SEQUENCE [LARGE SCALE GENOMIC DNA]</scope>
    <source>
        <strain evidence="3">Lake Konstanz</strain>
    </source>
</reference>
<feature type="region of interest" description="Disordered" evidence="1">
    <location>
        <begin position="121"/>
        <end position="140"/>
    </location>
</feature>
<evidence type="ECO:0000256" key="1">
    <source>
        <dbReference type="SAM" id="MobiDB-lite"/>
    </source>
</evidence>
<dbReference type="VEuPathDB" id="TriTrypDB:BSAL_63055"/>
<feature type="compositionally biased region" description="Polar residues" evidence="1">
    <location>
        <begin position="67"/>
        <end position="76"/>
    </location>
</feature>
<name>A0A0S4IRS6_BODSA</name>
<dbReference type="EMBL" id="CYKH01000340">
    <property type="protein sequence ID" value="CUF50110.1"/>
    <property type="molecule type" value="Genomic_DNA"/>
</dbReference>
<feature type="non-terminal residue" evidence="2">
    <location>
        <position position="1"/>
    </location>
</feature>
<organism evidence="2 3">
    <name type="scientific">Bodo saltans</name>
    <name type="common">Flagellated protozoan</name>
    <dbReference type="NCBI Taxonomy" id="75058"/>
    <lineage>
        <taxon>Eukaryota</taxon>
        <taxon>Discoba</taxon>
        <taxon>Euglenozoa</taxon>
        <taxon>Kinetoplastea</taxon>
        <taxon>Metakinetoplastina</taxon>
        <taxon>Eubodonida</taxon>
        <taxon>Bodonidae</taxon>
        <taxon>Bodo</taxon>
    </lineage>
</organism>
<dbReference type="AlphaFoldDB" id="A0A0S4IRS6"/>
<gene>
    <name evidence="2" type="ORF">BSAL_63055</name>
</gene>
<dbReference type="Proteomes" id="UP000051952">
    <property type="component" value="Unassembled WGS sequence"/>
</dbReference>
<evidence type="ECO:0000313" key="3">
    <source>
        <dbReference type="Proteomes" id="UP000051952"/>
    </source>
</evidence>
<sequence length="213" mass="22877">LWRKVALHRDCSAVRTAGCRFWEQNTLRFIEGPTTTATVSSVSISSTRALSSSNTDANSLSLSSFGTRSASVTNNKSESRSESSSRSPTVQQSASHSVGATRSATYTVSPVFSSWVMSISRSNPSKSRSSTQRSQSTSVTMQCALLPDDGETAVGSLQTLNTSIVSSGAFITLNRAGSLSTTTVGAAPIRRTALLKRTSWHEPLTLPWWHDPW</sequence>
<keyword evidence="3" id="KW-1185">Reference proteome</keyword>
<accession>A0A0S4IRS6</accession>
<evidence type="ECO:0000313" key="2">
    <source>
        <dbReference type="EMBL" id="CUF50110.1"/>
    </source>
</evidence>
<feature type="compositionally biased region" description="Polar residues" evidence="1">
    <location>
        <begin position="88"/>
        <end position="101"/>
    </location>
</feature>
<proteinExistence type="predicted"/>
<feature type="region of interest" description="Disordered" evidence="1">
    <location>
        <begin position="67"/>
        <end position="101"/>
    </location>
</feature>